<proteinExistence type="predicted"/>
<dbReference type="NCBIfam" id="TIGR02595">
    <property type="entry name" value="PEP_CTERM"/>
    <property type="match status" value="1"/>
</dbReference>
<feature type="signal peptide" evidence="1">
    <location>
        <begin position="1"/>
        <end position="27"/>
    </location>
</feature>
<protein>
    <submittedName>
        <fullName evidence="2">NF038130 family PEP-CTERM protein</fullName>
    </submittedName>
</protein>
<evidence type="ECO:0000256" key="1">
    <source>
        <dbReference type="SAM" id="SignalP"/>
    </source>
</evidence>
<evidence type="ECO:0000313" key="2">
    <source>
        <dbReference type="EMBL" id="MBD2502530.1"/>
    </source>
</evidence>
<dbReference type="Proteomes" id="UP000661112">
    <property type="component" value="Unassembled WGS sequence"/>
</dbReference>
<name>A0ABR8D5W2_9NOST</name>
<dbReference type="EMBL" id="JACJSG010000025">
    <property type="protein sequence ID" value="MBD2502530.1"/>
    <property type="molecule type" value="Genomic_DNA"/>
</dbReference>
<reference evidence="2 3" key="1">
    <citation type="journal article" date="2020" name="ISME J.">
        <title>Comparative genomics reveals insights into cyanobacterial evolution and habitat adaptation.</title>
        <authorList>
            <person name="Chen M.Y."/>
            <person name="Teng W.K."/>
            <person name="Zhao L."/>
            <person name="Hu C.X."/>
            <person name="Zhou Y.K."/>
            <person name="Han B.P."/>
            <person name="Song L.R."/>
            <person name="Shu W.S."/>
        </authorList>
    </citation>
    <scope>NUCLEOTIDE SEQUENCE [LARGE SCALE GENOMIC DNA]</scope>
    <source>
        <strain evidence="2 3">FACHB-119</strain>
    </source>
</reference>
<feature type="chain" id="PRO_5046265037" evidence="1">
    <location>
        <begin position="28"/>
        <end position="303"/>
    </location>
</feature>
<dbReference type="InterPro" id="IPR013424">
    <property type="entry name" value="Ice-binding_C"/>
</dbReference>
<dbReference type="RefSeq" id="WP_190474871.1">
    <property type="nucleotide sequence ID" value="NZ_JACJSG010000025.1"/>
</dbReference>
<sequence>MKEIVQRLVLGASITAGMSAIAIPAQAGSLTNVTISGSAASDYLVYGVQGNNTVRIPSNLTNVQQVLDGNAQSPTGNVELRASSEQSNFNFSQNTTLSGTINGEILTLSSLTASDWFGTGTSINTTYGANTLATRWFNDFLVNAGKGNLVGTSLATSAFNLFVQIRGFQRTSDPNISYVNQDDTTGFITIGLAGHFDLKAYYSSPNSGFATFAKLLPNGFQASEVVKYTYNGVTDYLYSFRATRSGLTASEGTDTQSHSGNYEVGFQGIVPASTPTPEPSVVLGLAGIVGFVVTKRKSKKVFR</sequence>
<comment type="caution">
    <text evidence="2">The sequence shown here is derived from an EMBL/GenBank/DDBJ whole genome shotgun (WGS) entry which is preliminary data.</text>
</comment>
<keyword evidence="3" id="KW-1185">Reference proteome</keyword>
<gene>
    <name evidence="2" type="ORF">H6G83_18260</name>
</gene>
<dbReference type="NCBIfam" id="NF038130">
    <property type="entry name" value="PEP_NF038130"/>
    <property type="match status" value="1"/>
</dbReference>
<keyword evidence="1" id="KW-0732">Signal</keyword>
<accession>A0ABR8D5W2</accession>
<organism evidence="2 3">
    <name type="scientific">Anabaena azotica FACHB-119</name>
    <dbReference type="NCBI Taxonomy" id="947527"/>
    <lineage>
        <taxon>Bacteria</taxon>
        <taxon>Bacillati</taxon>
        <taxon>Cyanobacteriota</taxon>
        <taxon>Cyanophyceae</taxon>
        <taxon>Nostocales</taxon>
        <taxon>Nostocaceae</taxon>
        <taxon>Anabaena</taxon>
        <taxon>Anabaena azotica</taxon>
    </lineage>
</organism>
<evidence type="ECO:0000313" key="3">
    <source>
        <dbReference type="Proteomes" id="UP000661112"/>
    </source>
</evidence>